<evidence type="ECO:0000259" key="1">
    <source>
        <dbReference type="Pfam" id="PF13649"/>
    </source>
</evidence>
<evidence type="ECO:0000313" key="2">
    <source>
        <dbReference type="EMBL" id="BAA18863.1"/>
    </source>
</evidence>
<dbReference type="PANTHER" id="PTHR42912">
    <property type="entry name" value="METHYLTRANSFERASE"/>
    <property type="match status" value="1"/>
</dbReference>
<feature type="domain" description="Methyltransferase" evidence="1">
    <location>
        <begin position="161"/>
        <end position="257"/>
    </location>
</feature>
<dbReference type="eggNOG" id="COG2226">
    <property type="taxonomic scope" value="Bacteria"/>
</dbReference>
<sequence>MPRQVWIFQRQFSLVPLKHSMTVSTATPAPTAMSQVVNGLLAVKPLWNVAKWQARSMMIKRAERLGIPWRETVKNYQQQDWQSHWRSVVDEELTYPDYYNASFHGYDQGHMCWDAAFEFEVAANAVHSSLYPEAGAQGDAELRRSYHDVLLAQLPQAPQTILDLHCTVGLSSFTLQACYPEAKLTGLDFSPYYVALAHHHGRERETDINWVHALPEATGLKAQTFDLVSAFLLFHEMPQEPTRRIFREARRLVKTGGHFTFMDMNPRSQAYLTMPPHIMTLLKSTEPFMDQYFALDVEQELLSAGFDRVTIQPNSPRHRTVIASVQP</sequence>
<organism evidence="2 3">
    <name type="scientific">Synechocystis sp. (strain ATCC 27184 / PCC 6803 / Kazusa)</name>
    <dbReference type="NCBI Taxonomy" id="1111708"/>
    <lineage>
        <taxon>Bacteria</taxon>
        <taxon>Bacillati</taxon>
        <taxon>Cyanobacteriota</taxon>
        <taxon>Cyanophyceae</taxon>
        <taxon>Synechococcales</taxon>
        <taxon>Merismopediaceae</taxon>
        <taxon>Synechocystis</taxon>
    </lineage>
</organism>
<dbReference type="PhylomeDB" id="P74743"/>
<dbReference type="GO" id="GO:0008168">
    <property type="term" value="F:methyltransferase activity"/>
    <property type="evidence" value="ECO:0000318"/>
    <property type="project" value="GO_Central"/>
</dbReference>
<evidence type="ECO:0000313" key="3">
    <source>
        <dbReference type="Proteomes" id="UP000001425"/>
    </source>
</evidence>
<dbReference type="SMR" id="P74743"/>
<protein>
    <submittedName>
        <fullName evidence="2">Sll0564 protein</fullName>
    </submittedName>
</protein>
<dbReference type="Pfam" id="PF13649">
    <property type="entry name" value="Methyltransf_25"/>
    <property type="match status" value="1"/>
</dbReference>
<reference evidence="2 3" key="2">
    <citation type="journal article" date="1996" name="DNA Res.">
        <title>Sequence analysis of the genome of the unicellular cyanobacterium Synechocystis sp. strain PCC6803. II. Sequence determination of the entire genome and assignment of potential protein-coding regions.</title>
        <authorList>
            <person name="Kaneko T."/>
            <person name="Sato S."/>
            <person name="Kotani H."/>
            <person name="Tanaka A."/>
            <person name="Asamizu E."/>
            <person name="Nakamura Y."/>
            <person name="Miyajima N."/>
            <person name="Hirosawa M."/>
            <person name="Sugiura M."/>
            <person name="Sasamoto S."/>
            <person name="Kimura T."/>
            <person name="Hosouchi T."/>
            <person name="Matsuno A."/>
            <person name="Muraki A."/>
            <person name="Nakazaki N."/>
            <person name="Naruo K."/>
            <person name="Okumura S."/>
            <person name="Shimpo S."/>
            <person name="Takeuchi C."/>
            <person name="Wada T."/>
            <person name="Watanabe A."/>
            <person name="Yamada M."/>
            <person name="Yasuda M."/>
            <person name="Tabata S."/>
        </authorList>
    </citation>
    <scope>NUCLEOTIDE SEQUENCE [LARGE SCALE GENOMIC DNA]</scope>
    <source>
        <strain evidence="3">ATCC 27184 / PCC 6803 / Kazusa</strain>
    </source>
</reference>
<accession>P74743</accession>
<dbReference type="Gene3D" id="3.40.50.150">
    <property type="entry name" value="Vaccinia Virus protein VP39"/>
    <property type="match status" value="1"/>
</dbReference>
<keyword evidence="3" id="KW-1185">Reference proteome</keyword>
<dbReference type="PaxDb" id="1148-1653953"/>
<dbReference type="PANTHER" id="PTHR42912:SF80">
    <property type="entry name" value="METHYLTRANSFERASE DOMAIN-CONTAINING PROTEIN"/>
    <property type="match status" value="1"/>
</dbReference>
<proteinExistence type="predicted"/>
<dbReference type="AlphaFoldDB" id="P74743"/>
<dbReference type="SUPFAM" id="SSF53335">
    <property type="entry name" value="S-adenosyl-L-methionine-dependent methyltransferases"/>
    <property type="match status" value="1"/>
</dbReference>
<dbReference type="InterPro" id="IPR050508">
    <property type="entry name" value="Methyltransf_Superfamily"/>
</dbReference>
<dbReference type="InterPro" id="IPR041698">
    <property type="entry name" value="Methyltransf_25"/>
</dbReference>
<dbReference type="STRING" id="1148.gene:10500635"/>
<name>P74743_SYNY3</name>
<dbReference type="EnsemblBacteria" id="BAA18863">
    <property type="protein sequence ID" value="BAA18863"/>
    <property type="gene ID" value="BAA18863"/>
</dbReference>
<dbReference type="KEGG" id="syn:sll0564"/>
<dbReference type="InParanoid" id="P74743"/>
<reference evidence="2 3" key="1">
    <citation type="journal article" date="1995" name="DNA Res.">
        <title>Sequence analysis of the genome of the unicellular cyanobacterium Synechocystis sp. strain PCC6803. I. Sequence features in the 1 Mb region from map positions 64% to 92% of the genome.</title>
        <authorList>
            <person name="Kaneko T."/>
            <person name="Tanaka A."/>
            <person name="Sato S."/>
            <person name="Kotani H."/>
            <person name="Sazuka T."/>
            <person name="Miyajima N."/>
            <person name="Sugiura M."/>
            <person name="Tabata S."/>
        </authorList>
    </citation>
    <scope>NUCLEOTIDE SEQUENCE [LARGE SCALE GENOMIC DNA]</scope>
    <source>
        <strain evidence="3">ATCC 27184 / PCC 6803 / Kazusa</strain>
    </source>
</reference>
<dbReference type="CDD" id="cd02440">
    <property type="entry name" value="AdoMet_MTases"/>
    <property type="match status" value="1"/>
</dbReference>
<dbReference type="EMBL" id="BA000022">
    <property type="protein sequence ID" value="BAA18863.1"/>
    <property type="molecule type" value="Genomic_DNA"/>
</dbReference>
<dbReference type="Proteomes" id="UP000001425">
    <property type="component" value="Chromosome"/>
</dbReference>
<gene>
    <name evidence="2" type="ordered locus">sll0564</name>
</gene>
<dbReference type="IntAct" id="P74743">
    <property type="interactions" value="2"/>
</dbReference>
<dbReference type="InterPro" id="IPR029063">
    <property type="entry name" value="SAM-dependent_MTases_sf"/>
</dbReference>
<dbReference type="PIR" id="S76951">
    <property type="entry name" value="S76951"/>
</dbReference>